<evidence type="ECO:0008006" key="3">
    <source>
        <dbReference type="Google" id="ProtNLM"/>
    </source>
</evidence>
<dbReference type="Gene3D" id="2.60.40.1890">
    <property type="entry name" value="PCu(A)C copper chaperone"/>
    <property type="match status" value="1"/>
</dbReference>
<dbReference type="RefSeq" id="WP_101768874.1">
    <property type="nucleotide sequence ID" value="NZ_BPPU01000002.1"/>
</dbReference>
<dbReference type="EMBL" id="NPIB01000011">
    <property type="protein sequence ID" value="PLC57936.1"/>
    <property type="molecule type" value="Genomic_DNA"/>
</dbReference>
<dbReference type="AlphaFoldDB" id="A0A2N4USD6"/>
<comment type="caution">
    <text evidence="1">The sequence shown here is derived from an EMBL/GenBank/DDBJ whole genome shotgun (WGS) entry which is preliminary data.</text>
</comment>
<reference evidence="1 2" key="1">
    <citation type="journal article" date="2018" name="Syst. Appl. Microbiol.">
        <title>Photobacterium carnosum sp. nov., isolated from spoiled modified atmosphere packaged poultry meat.</title>
        <authorList>
            <person name="Hilgarth M."/>
            <person name="Fuertes S."/>
            <person name="Ehrmann M."/>
            <person name="Vogel R.F."/>
        </authorList>
    </citation>
    <scope>NUCLEOTIDE SEQUENCE [LARGE SCALE GENOMIC DNA]</scope>
    <source>
        <strain evidence="1 2">TMW 2.2021</strain>
    </source>
</reference>
<gene>
    <name evidence="1" type="ORF">CIK00_10790</name>
</gene>
<dbReference type="SUPFAM" id="SSF110087">
    <property type="entry name" value="DR1885-like metal-binding protein"/>
    <property type="match status" value="1"/>
</dbReference>
<dbReference type="PANTHER" id="PTHR36302:SF1">
    <property type="entry name" value="COPPER CHAPERONE PCU(A)C"/>
    <property type="match status" value="1"/>
</dbReference>
<dbReference type="Proteomes" id="UP000234420">
    <property type="component" value="Unassembled WGS sequence"/>
</dbReference>
<dbReference type="InterPro" id="IPR007410">
    <property type="entry name" value="LpqE-like"/>
</dbReference>
<dbReference type="Pfam" id="PF04314">
    <property type="entry name" value="PCuAC"/>
    <property type="match status" value="1"/>
</dbReference>
<organism evidence="1 2">
    <name type="scientific">Photobacterium carnosum</name>
    <dbReference type="NCBI Taxonomy" id="2023717"/>
    <lineage>
        <taxon>Bacteria</taxon>
        <taxon>Pseudomonadati</taxon>
        <taxon>Pseudomonadota</taxon>
        <taxon>Gammaproteobacteria</taxon>
        <taxon>Vibrionales</taxon>
        <taxon>Vibrionaceae</taxon>
        <taxon>Photobacterium</taxon>
    </lineage>
</organism>
<dbReference type="GeneID" id="69963475"/>
<sequence>MLKVLITLFAIIGLVIPTVVTAKNIEITQPWSKAVPPTSNVAAAFLSIINHGNIDDTLIAVHSPIAQVAELHTLNNNNGLMQMRQVKAINITANQQQQLAPGGFHVMLVNLTEVPTLNSHFPLTLTFKHAGDITVSVAVKPATYTSNGHNEQQNVLHH</sequence>
<dbReference type="InterPro" id="IPR058248">
    <property type="entry name" value="Lxx211020-like"/>
</dbReference>
<proteinExistence type="predicted"/>
<evidence type="ECO:0000313" key="2">
    <source>
        <dbReference type="Proteomes" id="UP000234420"/>
    </source>
</evidence>
<protein>
    <recommendedName>
        <fullName evidence="3">Copper chaperone PCu(A)C</fullName>
    </recommendedName>
</protein>
<dbReference type="InterPro" id="IPR036182">
    <property type="entry name" value="PCuAC_sf"/>
</dbReference>
<evidence type="ECO:0000313" key="1">
    <source>
        <dbReference type="EMBL" id="PLC57936.1"/>
    </source>
</evidence>
<dbReference type="PANTHER" id="PTHR36302">
    <property type="entry name" value="BLR7088 PROTEIN"/>
    <property type="match status" value="1"/>
</dbReference>
<keyword evidence="2" id="KW-1185">Reference proteome</keyword>
<accession>A0A2N4USD6</accession>
<name>A0A2N4USD6_9GAMM</name>